<dbReference type="CDD" id="cd09634">
    <property type="entry name" value="Cas1_I-II-III"/>
    <property type="match status" value="1"/>
</dbReference>
<dbReference type="AlphaFoldDB" id="A0A0W8FBB4"/>
<keyword evidence="2" id="KW-0540">Nuclease</keyword>
<dbReference type="GO" id="GO:0004527">
    <property type="term" value="F:exonuclease activity"/>
    <property type="evidence" value="ECO:0007669"/>
    <property type="project" value="UniProtKB-KW"/>
</dbReference>
<dbReference type="InterPro" id="IPR013343">
    <property type="entry name" value="CRISPR-assoc_prot_Cas4"/>
</dbReference>
<evidence type="ECO:0000259" key="14">
    <source>
        <dbReference type="Pfam" id="PF01930"/>
    </source>
</evidence>
<evidence type="ECO:0000256" key="2">
    <source>
        <dbReference type="ARBA" id="ARBA00022722"/>
    </source>
</evidence>
<dbReference type="GO" id="GO:0043571">
    <property type="term" value="P:maintenance of CRISPR repeat elements"/>
    <property type="evidence" value="ECO:0007669"/>
    <property type="project" value="InterPro"/>
</dbReference>
<evidence type="ECO:0000256" key="6">
    <source>
        <dbReference type="ARBA" id="ARBA00022839"/>
    </source>
</evidence>
<comment type="catalytic activity">
    <reaction evidence="13">
        <text>exonucleolytic cleavage in the 5'- to 3'-direction to yield nucleoside 3'-phosphates.</text>
        <dbReference type="EC" id="3.1.12.1"/>
    </reaction>
</comment>
<dbReference type="Pfam" id="PF01867">
    <property type="entry name" value="Cas_Cas1"/>
    <property type="match status" value="1"/>
</dbReference>
<dbReference type="InterPro" id="IPR002729">
    <property type="entry name" value="CRISPR-assoc_Cas1"/>
</dbReference>
<evidence type="ECO:0000313" key="15">
    <source>
        <dbReference type="EMBL" id="KUG18139.1"/>
    </source>
</evidence>
<dbReference type="EMBL" id="LNQE01001399">
    <property type="protein sequence ID" value="KUG18139.1"/>
    <property type="molecule type" value="Genomic_DNA"/>
</dbReference>
<evidence type="ECO:0000256" key="4">
    <source>
        <dbReference type="ARBA" id="ARBA00022759"/>
    </source>
</evidence>
<reference evidence="15" key="1">
    <citation type="journal article" date="2015" name="Proc. Natl. Acad. Sci. U.S.A.">
        <title>Networks of energetic and metabolic interactions define dynamics in microbial communities.</title>
        <authorList>
            <person name="Embree M."/>
            <person name="Liu J.K."/>
            <person name="Al-Bassam M.M."/>
            <person name="Zengler K."/>
        </authorList>
    </citation>
    <scope>NUCLEOTIDE SEQUENCE</scope>
</reference>
<name>A0A0W8FBB4_9ZZZZ</name>
<sequence>MGFTLEDNSSSKYYEGTEASGHLIPASMLAAYAYCPRLSYLQWVQGEFQDSAETVEGRLLHRWIDAEEDPIPEDFQPFHARSVSLSAPQAGVCCRIDLLEGDGSQVTPIEYKRGETRKGPAGPGIFEPHLIQLAAQCLALRENGFSCDEGMVYYILSKEKVPVKFDRQLLDRTGALLADMRRTVQRGELPPPLENSQRCDRCSMAGICLPDEVNLLREMDAEKEPTQESNPEERIRMLLASRDDQVPLYVVGQGKTVRKRGERLEVWSYEEGKISEARIREISKVCLYGNAEITTPAMVELMQRNVPVLHFTHGGWFQGIALGMSHKNVQLRIQQFRWAEDEERSLSVARKIVSGKIENCRTRLRKYDPGVPSSVLTSLASLSQDAENASSLQSLLGIEGAAGKAYFSRFGEMLKVGEESFSFEGRNKRPPKDPVNSTLSYLYGILVKELFSTLLAAGFDPYLGFYHQPRYGRPALALDMMEEFRPIIADSVAFRLFNKKELKDTDFIKTGIGISLTAEAKRKLIAGYEQRMQTEIVHPIFGYKVSYRRVLEIQARLLSRVLSGELSEYPAFVIR</sequence>
<keyword evidence="9" id="KW-0411">Iron-sulfur</keyword>
<keyword evidence="4" id="KW-0255">Endonuclease</keyword>
<proteinExistence type="inferred from homology"/>
<dbReference type="InterPro" id="IPR042206">
    <property type="entry name" value="CRISPR-assoc_Cas1_C"/>
</dbReference>
<evidence type="ECO:0000256" key="7">
    <source>
        <dbReference type="ARBA" id="ARBA00022842"/>
    </source>
</evidence>
<evidence type="ECO:0000256" key="10">
    <source>
        <dbReference type="ARBA" id="ARBA00023118"/>
    </source>
</evidence>
<comment type="caution">
    <text evidence="15">The sequence shown here is derived from an EMBL/GenBank/DDBJ whole genome shotgun (WGS) entry which is preliminary data.</text>
</comment>
<dbReference type="InterPro" id="IPR011604">
    <property type="entry name" value="PDDEXK-like_dom_sf"/>
</dbReference>
<keyword evidence="3" id="KW-0479">Metal-binding</keyword>
<dbReference type="NCBIfam" id="TIGR00372">
    <property type="entry name" value="cas4"/>
    <property type="match status" value="1"/>
</dbReference>
<dbReference type="HAMAP" id="MF_01470">
    <property type="entry name" value="Cas1"/>
    <property type="match status" value="1"/>
</dbReference>
<dbReference type="Pfam" id="PF01930">
    <property type="entry name" value="Cas_Cas4"/>
    <property type="match status" value="1"/>
</dbReference>
<dbReference type="PANTHER" id="PTHR34353">
    <property type="entry name" value="CRISPR-ASSOCIATED ENDONUCLEASE CAS1 1"/>
    <property type="match status" value="1"/>
</dbReference>
<dbReference type="Gene3D" id="1.20.120.920">
    <property type="entry name" value="CRISPR-associated endonuclease Cas1, C-terminal domain"/>
    <property type="match status" value="1"/>
</dbReference>
<keyword evidence="6 15" id="KW-0269">Exonuclease</keyword>
<accession>A0A0W8FBB4</accession>
<dbReference type="Gene3D" id="3.100.10.20">
    <property type="entry name" value="CRISPR-associated endonuclease Cas1, N-terminal domain"/>
    <property type="match status" value="1"/>
</dbReference>
<dbReference type="GO" id="GO:0003677">
    <property type="term" value="F:DNA binding"/>
    <property type="evidence" value="ECO:0007669"/>
    <property type="project" value="UniProtKB-KW"/>
</dbReference>
<dbReference type="GO" id="GO:0051607">
    <property type="term" value="P:defense response to virus"/>
    <property type="evidence" value="ECO:0007669"/>
    <property type="project" value="UniProtKB-KW"/>
</dbReference>
<dbReference type="GO" id="GO:0004519">
    <property type="term" value="F:endonuclease activity"/>
    <property type="evidence" value="ECO:0007669"/>
    <property type="project" value="UniProtKB-KW"/>
</dbReference>
<evidence type="ECO:0000256" key="13">
    <source>
        <dbReference type="ARBA" id="ARBA00033996"/>
    </source>
</evidence>
<keyword evidence="5" id="KW-0378">Hydrolase</keyword>
<keyword evidence="12" id="KW-0464">Manganese</keyword>
<evidence type="ECO:0000256" key="8">
    <source>
        <dbReference type="ARBA" id="ARBA00023004"/>
    </source>
</evidence>
<dbReference type="InterPro" id="IPR042211">
    <property type="entry name" value="CRISPR-assoc_Cas1_N"/>
</dbReference>
<dbReference type="GO" id="GO:0051536">
    <property type="term" value="F:iron-sulfur cluster binding"/>
    <property type="evidence" value="ECO:0007669"/>
    <property type="project" value="UniProtKB-KW"/>
</dbReference>
<evidence type="ECO:0000256" key="11">
    <source>
        <dbReference type="ARBA" id="ARBA00023125"/>
    </source>
</evidence>
<keyword evidence="7" id="KW-0460">Magnesium</keyword>
<dbReference type="InterPro" id="IPR050646">
    <property type="entry name" value="Cas1"/>
</dbReference>
<dbReference type="InterPro" id="IPR022765">
    <property type="entry name" value="Dna2/Cas4_DUF83"/>
</dbReference>
<dbReference type="Gene3D" id="3.90.320.10">
    <property type="match status" value="1"/>
</dbReference>
<organism evidence="15">
    <name type="scientific">hydrocarbon metagenome</name>
    <dbReference type="NCBI Taxonomy" id="938273"/>
    <lineage>
        <taxon>unclassified sequences</taxon>
        <taxon>metagenomes</taxon>
        <taxon>ecological metagenomes</taxon>
    </lineage>
</organism>
<evidence type="ECO:0000256" key="3">
    <source>
        <dbReference type="ARBA" id="ARBA00022723"/>
    </source>
</evidence>
<evidence type="ECO:0000256" key="1">
    <source>
        <dbReference type="ARBA" id="ARBA00012768"/>
    </source>
</evidence>
<dbReference type="GO" id="GO:0046872">
    <property type="term" value="F:metal ion binding"/>
    <property type="evidence" value="ECO:0007669"/>
    <property type="project" value="UniProtKB-KW"/>
</dbReference>
<dbReference type="NCBIfam" id="TIGR00287">
    <property type="entry name" value="cas1"/>
    <property type="match status" value="1"/>
</dbReference>
<gene>
    <name evidence="15" type="ORF">ASZ90_012160</name>
</gene>
<keyword evidence="8" id="KW-0408">Iron</keyword>
<feature type="domain" description="DUF83" evidence="14">
    <location>
        <begin position="27"/>
        <end position="209"/>
    </location>
</feature>
<keyword evidence="11" id="KW-0238">DNA-binding</keyword>
<keyword evidence="10" id="KW-0051">Antiviral defense</keyword>
<dbReference type="PANTHER" id="PTHR34353:SF2">
    <property type="entry name" value="CRISPR-ASSOCIATED ENDONUCLEASE CAS1 1"/>
    <property type="match status" value="1"/>
</dbReference>
<protein>
    <recommendedName>
        <fullName evidence="1">5' to 3' exodeoxyribonuclease (nucleoside 3'-phosphate-forming)</fullName>
        <ecNumber evidence="1">3.1.12.1</ecNumber>
    </recommendedName>
</protein>
<evidence type="ECO:0000256" key="5">
    <source>
        <dbReference type="ARBA" id="ARBA00022801"/>
    </source>
</evidence>
<evidence type="ECO:0000256" key="9">
    <source>
        <dbReference type="ARBA" id="ARBA00023014"/>
    </source>
</evidence>
<dbReference type="EC" id="3.1.12.1" evidence="1"/>
<evidence type="ECO:0000256" key="12">
    <source>
        <dbReference type="ARBA" id="ARBA00023211"/>
    </source>
</evidence>